<accession>A0A428YUU0</accession>
<sequence>MIKPRLWPRAGDSPAVRARQIAREYREALAAIDPERCAVLDSAAEALGEGWVTPRPNTHTDGDYLSTKELAEVLGEKPGTVDQWWRRGHITKHDDGFLLDEVTRELQIWRASPQQTRRW</sequence>
<comment type="caution">
    <text evidence="1">The sequence shown here is derived from an EMBL/GenBank/DDBJ whole genome shotgun (WGS) entry which is preliminary data.</text>
</comment>
<dbReference type="Proteomes" id="UP000287547">
    <property type="component" value="Unassembled WGS sequence"/>
</dbReference>
<dbReference type="EMBL" id="QHKI01000056">
    <property type="protein sequence ID" value="RSM73467.1"/>
    <property type="molecule type" value="Genomic_DNA"/>
</dbReference>
<organism evidence="1 2">
    <name type="scientific">Kibdelosporangium aridum</name>
    <dbReference type="NCBI Taxonomy" id="2030"/>
    <lineage>
        <taxon>Bacteria</taxon>
        <taxon>Bacillati</taxon>
        <taxon>Actinomycetota</taxon>
        <taxon>Actinomycetes</taxon>
        <taxon>Pseudonocardiales</taxon>
        <taxon>Pseudonocardiaceae</taxon>
        <taxon>Kibdelosporangium</taxon>
    </lineage>
</organism>
<dbReference type="OrthoDB" id="4744257at2"/>
<dbReference type="AlphaFoldDB" id="A0A428YUU0"/>
<gene>
    <name evidence="1" type="ORF">DMH04_41385</name>
</gene>
<dbReference type="RefSeq" id="WP_125728158.1">
    <property type="nucleotide sequence ID" value="NZ_QHKI01000056.1"/>
</dbReference>
<protein>
    <submittedName>
        <fullName evidence="1">Uncharacterized protein</fullName>
    </submittedName>
</protein>
<evidence type="ECO:0000313" key="1">
    <source>
        <dbReference type="EMBL" id="RSM73467.1"/>
    </source>
</evidence>
<name>A0A428YUU0_KIBAR</name>
<reference evidence="1 2" key="1">
    <citation type="submission" date="2018-05" db="EMBL/GenBank/DDBJ databases">
        <title>Evolution of GPA BGCs.</title>
        <authorList>
            <person name="Waglechner N."/>
            <person name="Wright G.D."/>
        </authorList>
    </citation>
    <scope>NUCLEOTIDE SEQUENCE [LARGE SCALE GENOMIC DNA]</scope>
    <source>
        <strain evidence="1 2">A82846</strain>
    </source>
</reference>
<evidence type="ECO:0000313" key="2">
    <source>
        <dbReference type="Proteomes" id="UP000287547"/>
    </source>
</evidence>
<proteinExistence type="predicted"/>